<protein>
    <recommendedName>
        <fullName evidence="3">3-keto-disaccharide hydrolase domain-containing protein</fullName>
    </recommendedName>
</protein>
<evidence type="ECO:0000313" key="1">
    <source>
        <dbReference type="EMBL" id="OIJ65046.1"/>
    </source>
</evidence>
<evidence type="ECO:0008006" key="3">
    <source>
        <dbReference type="Google" id="ProtNLM"/>
    </source>
</evidence>
<name>A0A1J4NV82_9ACTN</name>
<dbReference type="AlphaFoldDB" id="A0A1J4NV82"/>
<gene>
    <name evidence="1" type="ORF">WN71_025580</name>
</gene>
<sequence>MAGGLAALATGVAAWELYGGDTFPEFRPAFGQDGLVTNEWAFRNPHRPQAHESSDWVTTSGSLFAVSGLGWTGRPDAGETGSDSRTADDSAVFRLVSRRRDFGSVAVSLKVRLLPPIVTARTPALDWDGAHVWLRYHSPQELYALSFRRRDGAVVIKRKVPADDAAAVEGGDYTTIAEGRCAITYGDWHHVEAQAVNTFSGVRLRLAINGKEVLRTVDRTPGPLAKPGGVGLRADNSELWFGDFRAHAA</sequence>
<organism evidence="1 2">
    <name type="scientific">Streptomyces mangrovisoli</name>
    <dbReference type="NCBI Taxonomy" id="1428628"/>
    <lineage>
        <taxon>Bacteria</taxon>
        <taxon>Bacillati</taxon>
        <taxon>Actinomycetota</taxon>
        <taxon>Actinomycetes</taxon>
        <taxon>Kitasatosporales</taxon>
        <taxon>Streptomycetaceae</taxon>
        <taxon>Streptomyces</taxon>
    </lineage>
</organism>
<accession>A0A1J4NV82</accession>
<keyword evidence="2" id="KW-1185">Reference proteome</keyword>
<evidence type="ECO:0000313" key="2">
    <source>
        <dbReference type="Proteomes" id="UP000034196"/>
    </source>
</evidence>
<dbReference type="Proteomes" id="UP000034196">
    <property type="component" value="Unassembled WGS sequence"/>
</dbReference>
<dbReference type="STRING" id="1428628.WN71_025580"/>
<proteinExistence type="predicted"/>
<comment type="caution">
    <text evidence="1">The sequence shown here is derived from an EMBL/GenBank/DDBJ whole genome shotgun (WGS) entry which is preliminary data.</text>
</comment>
<dbReference type="Gene3D" id="2.60.120.560">
    <property type="entry name" value="Exo-inulinase, domain 1"/>
    <property type="match status" value="1"/>
</dbReference>
<reference evidence="1" key="1">
    <citation type="submission" date="2016-10" db="EMBL/GenBank/DDBJ databases">
        <title>Genome sequence of Streptomyces mangrovisoli MUSC 149.</title>
        <authorList>
            <person name="Lee L.-H."/>
            <person name="Ser H.-L."/>
        </authorList>
    </citation>
    <scope>NUCLEOTIDE SEQUENCE [LARGE SCALE GENOMIC DNA]</scope>
    <source>
        <strain evidence="1">MUSC 149</strain>
    </source>
</reference>
<dbReference type="EMBL" id="LAVA02000065">
    <property type="protein sequence ID" value="OIJ65046.1"/>
    <property type="molecule type" value="Genomic_DNA"/>
</dbReference>